<feature type="domain" description="Class II aldolase/adducin N-terminal" evidence="3">
    <location>
        <begin position="10"/>
        <end position="189"/>
    </location>
</feature>
<dbReference type="GO" id="GO:0046872">
    <property type="term" value="F:metal ion binding"/>
    <property type="evidence" value="ECO:0007669"/>
    <property type="project" value="UniProtKB-KW"/>
</dbReference>
<evidence type="ECO:0000313" key="4">
    <source>
        <dbReference type="EMBL" id="SFU64793.1"/>
    </source>
</evidence>
<evidence type="ECO:0000313" key="5">
    <source>
        <dbReference type="Proteomes" id="UP000198817"/>
    </source>
</evidence>
<dbReference type="PANTHER" id="PTHR22789">
    <property type="entry name" value="FUCULOSE PHOSPHATE ALDOLASE"/>
    <property type="match status" value="1"/>
</dbReference>
<evidence type="ECO:0000256" key="2">
    <source>
        <dbReference type="ARBA" id="ARBA00023239"/>
    </source>
</evidence>
<dbReference type="PANTHER" id="PTHR22789:SF0">
    <property type="entry name" value="3-OXO-TETRONATE 4-PHOSPHATE DECARBOXYLASE-RELATED"/>
    <property type="match status" value="1"/>
</dbReference>
<dbReference type="Gene3D" id="3.40.225.10">
    <property type="entry name" value="Class II aldolase/adducin N-terminal domain"/>
    <property type="match status" value="2"/>
</dbReference>
<keyword evidence="2" id="KW-0456">Lyase</keyword>
<dbReference type="SMART" id="SM01007">
    <property type="entry name" value="Aldolase_II"/>
    <property type="match status" value="1"/>
</dbReference>
<dbReference type="Pfam" id="PF00596">
    <property type="entry name" value="Aldolase_II"/>
    <property type="match status" value="2"/>
</dbReference>
<dbReference type="InterPro" id="IPR036409">
    <property type="entry name" value="Aldolase_II/adducin_N_sf"/>
</dbReference>
<dbReference type="SUPFAM" id="SSF53639">
    <property type="entry name" value="AraD/HMP-PK domain-like"/>
    <property type="match status" value="2"/>
</dbReference>
<gene>
    <name evidence="4" type="ORF">SAMN05216508_1259</name>
</gene>
<keyword evidence="1" id="KW-0479">Metal-binding</keyword>
<protein>
    <submittedName>
        <fullName evidence="4">L-fuculose-phosphate aldolase</fullName>
    </submittedName>
</protein>
<dbReference type="InterPro" id="IPR001303">
    <property type="entry name" value="Aldolase_II/adducin_N"/>
</dbReference>
<name>A0A1I7HVS4_9FIRM</name>
<keyword evidence="5" id="KW-1185">Reference proteome</keyword>
<proteinExistence type="predicted"/>
<evidence type="ECO:0000256" key="1">
    <source>
        <dbReference type="ARBA" id="ARBA00022723"/>
    </source>
</evidence>
<evidence type="ECO:0000259" key="3">
    <source>
        <dbReference type="SMART" id="SM01007"/>
    </source>
</evidence>
<dbReference type="GO" id="GO:0016832">
    <property type="term" value="F:aldehyde-lyase activity"/>
    <property type="evidence" value="ECO:0007669"/>
    <property type="project" value="TreeGrafter"/>
</dbReference>
<dbReference type="STRING" id="155865.SAMN05216515_1287"/>
<dbReference type="InterPro" id="IPR050197">
    <property type="entry name" value="Aldolase_class_II_sugar_metab"/>
</dbReference>
<organism evidence="4 5">
    <name type="scientific">Eubacterium pyruvativorans</name>
    <dbReference type="NCBI Taxonomy" id="155865"/>
    <lineage>
        <taxon>Bacteria</taxon>
        <taxon>Bacillati</taxon>
        <taxon>Bacillota</taxon>
        <taxon>Clostridia</taxon>
        <taxon>Eubacteriales</taxon>
        <taxon>Eubacteriaceae</taxon>
        <taxon>Eubacterium</taxon>
    </lineage>
</organism>
<sequence>MSYTEEEARRLVVDAGIRLVKEGLTARTWGNISARISDSEFIITPSGMAYESLRPGDLVRCRIEDCSYEGEIKPSSEKWIHADAYRLRSDVDFIIHTHQPCASAVSVRGHAVTVNVRGAEELLGSFVPCAGYGISSTKKLRHEVEQVVKKYPRHSVFLMRSHGTFVLAKSEEDAFRKARMLEEVCENEIEWAGGKTPFFDEHNCHQPYQIPDYGSSIRSGRRMRVRENGRETEYHIGELPQNASPVVLLHEAVYRADRSISCILHNTAEDVAAYSAAGKTLPPYLDDLAQVAGTDIRCVRMADLSPKKIISGLRGRNAVLIRYGGALTTGRARADAEAVGMILEKACKAAIYDTADSRHPHHYLGKADALLQRMFYQKSYSKRIGQSHGKKTDGR</sequence>
<dbReference type="GO" id="GO:0019323">
    <property type="term" value="P:pentose catabolic process"/>
    <property type="evidence" value="ECO:0007669"/>
    <property type="project" value="TreeGrafter"/>
</dbReference>
<dbReference type="AlphaFoldDB" id="A0A1I7HVS4"/>
<accession>A0A1I7HVS4</accession>
<reference evidence="4 5" key="1">
    <citation type="submission" date="2016-10" db="EMBL/GenBank/DDBJ databases">
        <authorList>
            <person name="de Groot N.N."/>
        </authorList>
    </citation>
    <scope>NUCLEOTIDE SEQUENCE [LARGE SCALE GENOMIC DNA]</scope>
    <source>
        <strain evidence="4 5">KHGC13</strain>
    </source>
</reference>
<dbReference type="RefSeq" id="WP_177207447.1">
    <property type="nucleotide sequence ID" value="NZ_FOWF01000028.1"/>
</dbReference>
<dbReference type="EMBL" id="FPBT01000025">
    <property type="protein sequence ID" value="SFU64793.1"/>
    <property type="molecule type" value="Genomic_DNA"/>
</dbReference>
<dbReference type="Proteomes" id="UP000198817">
    <property type="component" value="Unassembled WGS sequence"/>
</dbReference>
<dbReference type="GO" id="GO:0005829">
    <property type="term" value="C:cytosol"/>
    <property type="evidence" value="ECO:0007669"/>
    <property type="project" value="TreeGrafter"/>
</dbReference>